<dbReference type="EMBL" id="BAABLO010000001">
    <property type="protein sequence ID" value="GAA4712150.1"/>
    <property type="molecule type" value="Genomic_DNA"/>
</dbReference>
<organism evidence="2 3">
    <name type="scientific">Pedococcus ginsenosidimutans</name>
    <dbReference type="NCBI Taxonomy" id="490570"/>
    <lineage>
        <taxon>Bacteria</taxon>
        <taxon>Bacillati</taxon>
        <taxon>Actinomycetota</taxon>
        <taxon>Actinomycetes</taxon>
        <taxon>Micrococcales</taxon>
        <taxon>Intrasporangiaceae</taxon>
        <taxon>Pedococcus</taxon>
    </lineage>
</organism>
<dbReference type="Proteomes" id="UP001500556">
    <property type="component" value="Unassembled WGS sequence"/>
</dbReference>
<dbReference type="RefSeq" id="WP_345500978.1">
    <property type="nucleotide sequence ID" value="NZ_BAABLO010000001.1"/>
</dbReference>
<feature type="region of interest" description="Disordered" evidence="1">
    <location>
        <begin position="78"/>
        <end position="105"/>
    </location>
</feature>
<accession>A0ABP8XSG1</accession>
<evidence type="ECO:0000256" key="1">
    <source>
        <dbReference type="SAM" id="MobiDB-lite"/>
    </source>
</evidence>
<protein>
    <recommendedName>
        <fullName evidence="4">Flagellar protein FliT</fullName>
    </recommendedName>
</protein>
<reference evidence="3" key="1">
    <citation type="journal article" date="2019" name="Int. J. Syst. Evol. Microbiol.">
        <title>The Global Catalogue of Microorganisms (GCM) 10K type strain sequencing project: providing services to taxonomists for standard genome sequencing and annotation.</title>
        <authorList>
            <consortium name="The Broad Institute Genomics Platform"/>
            <consortium name="The Broad Institute Genome Sequencing Center for Infectious Disease"/>
            <person name="Wu L."/>
            <person name="Ma J."/>
        </authorList>
    </citation>
    <scope>NUCLEOTIDE SEQUENCE [LARGE SCALE GENOMIC DNA]</scope>
    <source>
        <strain evidence="3">JCM 18961</strain>
    </source>
</reference>
<gene>
    <name evidence="2" type="ORF">GCM10025782_05340</name>
</gene>
<proteinExistence type="predicted"/>
<evidence type="ECO:0000313" key="2">
    <source>
        <dbReference type="EMBL" id="GAA4712150.1"/>
    </source>
</evidence>
<comment type="caution">
    <text evidence="2">The sequence shown here is derived from an EMBL/GenBank/DDBJ whole genome shotgun (WGS) entry which is preliminary data.</text>
</comment>
<keyword evidence="3" id="KW-1185">Reference proteome</keyword>
<name>A0ABP8XSG1_9MICO</name>
<sequence length="105" mass="11422">MSAASWALTWVTAVADTNARLDAYDRALAEGRFDHVEALELPVVRGPLPPALADEARSLHLRLADLVERVHVVMDSTQQELDAVPSPAARPERGSRPPAYLDARA</sequence>
<evidence type="ECO:0008006" key="4">
    <source>
        <dbReference type="Google" id="ProtNLM"/>
    </source>
</evidence>
<evidence type="ECO:0000313" key="3">
    <source>
        <dbReference type="Proteomes" id="UP001500556"/>
    </source>
</evidence>